<keyword evidence="1" id="KW-0472">Membrane</keyword>
<comment type="caution">
    <text evidence="3">The sequence shown here is derived from an EMBL/GenBank/DDBJ whole genome shotgun (WGS) entry which is preliminary data.</text>
</comment>
<keyword evidence="4" id="KW-1185">Reference proteome</keyword>
<dbReference type="EMBL" id="JACGCI010000063">
    <property type="protein sequence ID" value="KAF6749366.1"/>
    <property type="molecule type" value="Genomic_DNA"/>
</dbReference>
<keyword evidence="1" id="KW-0812">Transmembrane</keyword>
<gene>
    <name evidence="3" type="ORF">DFP72DRAFT_852518</name>
</gene>
<feature type="transmembrane region" description="Helical" evidence="1">
    <location>
        <begin position="255"/>
        <end position="274"/>
    </location>
</feature>
<dbReference type="InterPro" id="IPR045338">
    <property type="entry name" value="DUF6535"/>
</dbReference>
<feature type="transmembrane region" description="Helical" evidence="1">
    <location>
        <begin position="225"/>
        <end position="249"/>
    </location>
</feature>
<evidence type="ECO:0000313" key="3">
    <source>
        <dbReference type="EMBL" id="KAF6749366.1"/>
    </source>
</evidence>
<keyword evidence="1" id="KW-1133">Transmembrane helix</keyword>
<evidence type="ECO:0000256" key="1">
    <source>
        <dbReference type="SAM" id="Phobius"/>
    </source>
</evidence>
<feature type="transmembrane region" description="Helical" evidence="1">
    <location>
        <begin position="77"/>
        <end position="97"/>
    </location>
</feature>
<name>A0A8H6HMV4_9AGAR</name>
<dbReference type="AlphaFoldDB" id="A0A8H6HMV4"/>
<feature type="domain" description="DUF6535" evidence="2">
    <location>
        <begin position="76"/>
        <end position="161"/>
    </location>
</feature>
<reference evidence="3 4" key="1">
    <citation type="submission" date="2020-07" db="EMBL/GenBank/DDBJ databases">
        <title>Comparative genomics of pyrophilous fungi reveals a link between fire events and developmental genes.</title>
        <authorList>
            <consortium name="DOE Joint Genome Institute"/>
            <person name="Steindorff A.S."/>
            <person name="Carver A."/>
            <person name="Calhoun S."/>
            <person name="Stillman K."/>
            <person name="Liu H."/>
            <person name="Lipzen A."/>
            <person name="Pangilinan J."/>
            <person name="Labutti K."/>
            <person name="Bruns T.D."/>
            <person name="Grigoriev I.V."/>
        </authorList>
    </citation>
    <scope>NUCLEOTIDE SEQUENCE [LARGE SCALE GENOMIC DNA]</scope>
    <source>
        <strain evidence="3 4">CBS 144469</strain>
    </source>
</reference>
<organism evidence="3 4">
    <name type="scientific">Ephemerocybe angulata</name>
    <dbReference type="NCBI Taxonomy" id="980116"/>
    <lineage>
        <taxon>Eukaryota</taxon>
        <taxon>Fungi</taxon>
        <taxon>Dikarya</taxon>
        <taxon>Basidiomycota</taxon>
        <taxon>Agaricomycotina</taxon>
        <taxon>Agaricomycetes</taxon>
        <taxon>Agaricomycetidae</taxon>
        <taxon>Agaricales</taxon>
        <taxon>Agaricineae</taxon>
        <taxon>Psathyrellaceae</taxon>
        <taxon>Ephemerocybe</taxon>
    </lineage>
</organism>
<sequence>MVWANEIWIRGLAVDTRTPRGPGSTDWDEGCGGSTDQEQRARISHSTCFLAPYTKESLAMVDAEQLNQRVFARESPYLDALLVFAGLFSAILAAFLIEVNKGLQEDLLDKILQELRRTDEPFHPDPISVWVTGLWFASLSVSLAAALFVILAKAMGRRVVDTGSLGEWRGKEPESSSLEAQGGCGFDLSAGHGERLDEPATAMPEAWRNVRLTKAHSTFKRKFELLTMAATISISVSLALFYPGLVVLVYSSQKGIGACVACVAAVMGVLAFVSSQDANGSGGRGRVLALAGGSAY</sequence>
<dbReference type="OrthoDB" id="3221808at2759"/>
<protein>
    <recommendedName>
        <fullName evidence="2">DUF6535 domain-containing protein</fullName>
    </recommendedName>
</protein>
<evidence type="ECO:0000259" key="2">
    <source>
        <dbReference type="Pfam" id="PF20153"/>
    </source>
</evidence>
<accession>A0A8H6HMV4</accession>
<proteinExistence type="predicted"/>
<dbReference type="Pfam" id="PF20153">
    <property type="entry name" value="DUF6535"/>
    <property type="match status" value="1"/>
</dbReference>
<evidence type="ECO:0000313" key="4">
    <source>
        <dbReference type="Proteomes" id="UP000521943"/>
    </source>
</evidence>
<feature type="transmembrane region" description="Helical" evidence="1">
    <location>
        <begin position="127"/>
        <end position="151"/>
    </location>
</feature>
<dbReference type="Proteomes" id="UP000521943">
    <property type="component" value="Unassembled WGS sequence"/>
</dbReference>